<dbReference type="EMBL" id="CAJFDH010000005">
    <property type="protein sequence ID" value="CAD5225642.1"/>
    <property type="molecule type" value="Genomic_DNA"/>
</dbReference>
<comment type="caution">
    <text evidence="2">The sequence shown here is derived from an EMBL/GenBank/DDBJ whole genome shotgun (WGS) entry which is preliminary data.</text>
</comment>
<evidence type="ECO:0000256" key="1">
    <source>
        <dbReference type="SAM" id="MobiDB-lite"/>
    </source>
</evidence>
<feature type="region of interest" description="Disordered" evidence="1">
    <location>
        <begin position="1"/>
        <end position="61"/>
    </location>
</feature>
<protein>
    <submittedName>
        <fullName evidence="2">Uncharacterized protein</fullName>
    </submittedName>
</protein>
<proteinExistence type="predicted"/>
<feature type="compositionally biased region" description="Polar residues" evidence="1">
    <location>
        <begin position="7"/>
        <end position="23"/>
    </location>
</feature>
<dbReference type="AlphaFoldDB" id="A0A811LD89"/>
<gene>
    <name evidence="2" type="ORF">BOKJ2_LOCUS11680</name>
</gene>
<sequence>MAPASPAGSTSLDELSRPSSAASDRSEGSFLPLTRLFPPQKPVAVQPRLSRKRSWNEGPNADVHKLLDDLEREFQVIKIKQLCCSNARQRAALKIEIDCVMAKFAAIKEHCQAKMAKLKKTQHQE</sequence>
<dbReference type="Proteomes" id="UP000783686">
    <property type="component" value="Unassembled WGS sequence"/>
</dbReference>
<evidence type="ECO:0000313" key="2">
    <source>
        <dbReference type="EMBL" id="CAD5225642.1"/>
    </source>
</evidence>
<accession>A0A811LD89</accession>
<evidence type="ECO:0000313" key="3">
    <source>
        <dbReference type="Proteomes" id="UP000614601"/>
    </source>
</evidence>
<organism evidence="2 3">
    <name type="scientific">Bursaphelenchus okinawaensis</name>
    <dbReference type="NCBI Taxonomy" id="465554"/>
    <lineage>
        <taxon>Eukaryota</taxon>
        <taxon>Metazoa</taxon>
        <taxon>Ecdysozoa</taxon>
        <taxon>Nematoda</taxon>
        <taxon>Chromadorea</taxon>
        <taxon>Rhabditida</taxon>
        <taxon>Tylenchina</taxon>
        <taxon>Tylenchomorpha</taxon>
        <taxon>Aphelenchoidea</taxon>
        <taxon>Aphelenchoididae</taxon>
        <taxon>Bursaphelenchus</taxon>
    </lineage>
</organism>
<dbReference type="Proteomes" id="UP000614601">
    <property type="component" value="Unassembled WGS sequence"/>
</dbReference>
<dbReference type="OrthoDB" id="10612232at2759"/>
<keyword evidence="3" id="KW-1185">Reference proteome</keyword>
<reference evidence="2" key="1">
    <citation type="submission" date="2020-09" db="EMBL/GenBank/DDBJ databases">
        <authorList>
            <person name="Kikuchi T."/>
        </authorList>
    </citation>
    <scope>NUCLEOTIDE SEQUENCE</scope>
    <source>
        <strain evidence="2">SH1</strain>
    </source>
</reference>
<name>A0A811LD89_9BILA</name>
<dbReference type="EMBL" id="CAJFCW020000005">
    <property type="protein sequence ID" value="CAG9121158.1"/>
    <property type="molecule type" value="Genomic_DNA"/>
</dbReference>